<keyword evidence="1" id="KW-0812">Transmembrane</keyword>
<keyword evidence="1" id="KW-1133">Transmembrane helix</keyword>
<reference evidence="3" key="1">
    <citation type="journal article" date="2019" name="Int. J. Syst. Evol. Microbiol.">
        <title>The Global Catalogue of Microorganisms (GCM) 10K type strain sequencing project: providing services to taxonomists for standard genome sequencing and annotation.</title>
        <authorList>
            <consortium name="The Broad Institute Genomics Platform"/>
            <consortium name="The Broad Institute Genome Sequencing Center for Infectious Disease"/>
            <person name="Wu L."/>
            <person name="Ma J."/>
        </authorList>
    </citation>
    <scope>NUCLEOTIDE SEQUENCE [LARGE SCALE GENOMIC DNA]</scope>
    <source>
        <strain evidence="3">JCM 4087</strain>
    </source>
</reference>
<organism evidence="2 3">
    <name type="scientific">Acidicapsa dinghuensis</name>
    <dbReference type="NCBI Taxonomy" id="2218256"/>
    <lineage>
        <taxon>Bacteria</taxon>
        <taxon>Pseudomonadati</taxon>
        <taxon>Acidobacteriota</taxon>
        <taxon>Terriglobia</taxon>
        <taxon>Terriglobales</taxon>
        <taxon>Acidobacteriaceae</taxon>
        <taxon>Acidicapsa</taxon>
    </lineage>
</organism>
<name>A0ABW1EF26_9BACT</name>
<proteinExistence type="predicted"/>
<dbReference type="RefSeq" id="WP_263336090.1">
    <property type="nucleotide sequence ID" value="NZ_JAGSYH010000003.1"/>
</dbReference>
<keyword evidence="1" id="KW-0472">Membrane</keyword>
<keyword evidence="3" id="KW-1185">Reference proteome</keyword>
<dbReference type="EMBL" id="JBHSPH010000002">
    <property type="protein sequence ID" value="MFC5862574.1"/>
    <property type="molecule type" value="Genomic_DNA"/>
</dbReference>
<evidence type="ECO:0000313" key="3">
    <source>
        <dbReference type="Proteomes" id="UP001596091"/>
    </source>
</evidence>
<accession>A0ABW1EF26</accession>
<protein>
    <submittedName>
        <fullName evidence="2">Uncharacterized protein</fullName>
    </submittedName>
</protein>
<evidence type="ECO:0000313" key="2">
    <source>
        <dbReference type="EMBL" id="MFC5862574.1"/>
    </source>
</evidence>
<feature type="transmembrane region" description="Helical" evidence="1">
    <location>
        <begin position="12"/>
        <end position="34"/>
    </location>
</feature>
<evidence type="ECO:0000256" key="1">
    <source>
        <dbReference type="SAM" id="Phobius"/>
    </source>
</evidence>
<dbReference type="Proteomes" id="UP001596091">
    <property type="component" value="Unassembled WGS sequence"/>
</dbReference>
<gene>
    <name evidence="2" type="ORF">ACFPT7_09755</name>
</gene>
<comment type="caution">
    <text evidence="2">The sequence shown here is derived from an EMBL/GenBank/DDBJ whole genome shotgun (WGS) entry which is preliminary data.</text>
</comment>
<sequence>MYYPLIQNMTWTEQLLCFGIIVAIFLFILIRIIYRTRSMKRFATERQFRWLGKELPDGMHLRKSSFAWRDTKITNSVVGSLRGNEIAVLDVAYDLPKEGGRQARTVNQTVVAFRNAGDLRCSDTPSTGGRKFHLEVAGDWIIAYTEGKLIAVSKLDEKCLEIYAQAVVLIQRLPALRNA</sequence>